<dbReference type="SMART" id="SM00418">
    <property type="entry name" value="HTH_ARSR"/>
    <property type="match status" value="1"/>
</dbReference>
<gene>
    <name evidence="6" type="ORF">ACFQRF_20330</name>
</gene>
<feature type="region of interest" description="Disordered" evidence="4">
    <location>
        <begin position="107"/>
        <end position="136"/>
    </location>
</feature>
<evidence type="ECO:0000313" key="7">
    <source>
        <dbReference type="Proteomes" id="UP001596540"/>
    </source>
</evidence>
<dbReference type="InterPro" id="IPR036388">
    <property type="entry name" value="WH-like_DNA-bd_sf"/>
</dbReference>
<proteinExistence type="predicted"/>
<evidence type="ECO:0000259" key="5">
    <source>
        <dbReference type="PROSITE" id="PS50987"/>
    </source>
</evidence>
<comment type="caution">
    <text evidence="6">The sequence shown here is derived from an EMBL/GenBank/DDBJ whole genome shotgun (WGS) entry which is preliminary data.</text>
</comment>
<sequence length="136" mass="15370">MYKWNVHAFDVLADPARRRILELLAEGEQTSGSIASVIRREFGISQPAVSQHLRVLREHGFASVRADGTRRLYAVDSAPLREVDEWLEPFRRFWSQRLDALATELARGRRERRAAGSGAETGRPGEGPGNAHHREE</sequence>
<accession>A0ABW2KLH9</accession>
<dbReference type="PANTHER" id="PTHR33154:SF33">
    <property type="entry name" value="TRANSCRIPTIONAL REPRESSOR SDPR"/>
    <property type="match status" value="1"/>
</dbReference>
<keyword evidence="3" id="KW-0804">Transcription</keyword>
<reference evidence="7" key="1">
    <citation type="journal article" date="2019" name="Int. J. Syst. Evol. Microbiol.">
        <title>The Global Catalogue of Microorganisms (GCM) 10K type strain sequencing project: providing services to taxonomists for standard genome sequencing and annotation.</title>
        <authorList>
            <consortium name="The Broad Institute Genomics Platform"/>
            <consortium name="The Broad Institute Genome Sequencing Center for Infectious Disease"/>
            <person name="Wu L."/>
            <person name="Ma J."/>
        </authorList>
    </citation>
    <scope>NUCLEOTIDE SEQUENCE [LARGE SCALE GENOMIC DNA]</scope>
    <source>
        <strain evidence="7">CGMCC 4.7382</strain>
    </source>
</reference>
<evidence type="ECO:0000313" key="6">
    <source>
        <dbReference type="EMBL" id="MFC7330081.1"/>
    </source>
</evidence>
<dbReference type="Proteomes" id="UP001596540">
    <property type="component" value="Unassembled WGS sequence"/>
</dbReference>
<dbReference type="InterPro" id="IPR001845">
    <property type="entry name" value="HTH_ArsR_DNA-bd_dom"/>
</dbReference>
<dbReference type="RefSeq" id="WP_379872726.1">
    <property type="nucleotide sequence ID" value="NZ_JBHTBH010000010.1"/>
</dbReference>
<keyword evidence="2" id="KW-0238">DNA-binding</keyword>
<protein>
    <submittedName>
        <fullName evidence="6">ArsR/SmtB family transcription factor</fullName>
    </submittedName>
</protein>
<dbReference type="PRINTS" id="PR00778">
    <property type="entry name" value="HTHARSR"/>
</dbReference>
<dbReference type="InterPro" id="IPR036390">
    <property type="entry name" value="WH_DNA-bd_sf"/>
</dbReference>
<dbReference type="InterPro" id="IPR051081">
    <property type="entry name" value="HTH_MetalResp_TranReg"/>
</dbReference>
<dbReference type="CDD" id="cd00090">
    <property type="entry name" value="HTH_ARSR"/>
    <property type="match status" value="1"/>
</dbReference>
<keyword evidence="1" id="KW-0805">Transcription regulation</keyword>
<dbReference type="NCBIfam" id="NF033788">
    <property type="entry name" value="HTH_metalloreg"/>
    <property type="match status" value="1"/>
</dbReference>
<name>A0ABW2KLH9_9ACTN</name>
<dbReference type="Pfam" id="PF01022">
    <property type="entry name" value="HTH_5"/>
    <property type="match status" value="1"/>
</dbReference>
<dbReference type="SUPFAM" id="SSF46785">
    <property type="entry name" value="Winged helix' DNA-binding domain"/>
    <property type="match status" value="1"/>
</dbReference>
<dbReference type="EMBL" id="JBHTBH010000010">
    <property type="protein sequence ID" value="MFC7330081.1"/>
    <property type="molecule type" value="Genomic_DNA"/>
</dbReference>
<evidence type="ECO:0000256" key="2">
    <source>
        <dbReference type="ARBA" id="ARBA00023125"/>
    </source>
</evidence>
<evidence type="ECO:0000256" key="3">
    <source>
        <dbReference type="ARBA" id="ARBA00023163"/>
    </source>
</evidence>
<feature type="domain" description="HTH arsR-type" evidence="5">
    <location>
        <begin position="1"/>
        <end position="95"/>
    </location>
</feature>
<dbReference type="Gene3D" id="1.10.10.10">
    <property type="entry name" value="Winged helix-like DNA-binding domain superfamily/Winged helix DNA-binding domain"/>
    <property type="match status" value="1"/>
</dbReference>
<evidence type="ECO:0000256" key="4">
    <source>
        <dbReference type="SAM" id="MobiDB-lite"/>
    </source>
</evidence>
<dbReference type="PROSITE" id="PS50987">
    <property type="entry name" value="HTH_ARSR_2"/>
    <property type="match status" value="1"/>
</dbReference>
<evidence type="ECO:0000256" key="1">
    <source>
        <dbReference type="ARBA" id="ARBA00023015"/>
    </source>
</evidence>
<organism evidence="6 7">
    <name type="scientific">Marinactinospora rubrisoli</name>
    <dbReference type="NCBI Taxonomy" id="2715399"/>
    <lineage>
        <taxon>Bacteria</taxon>
        <taxon>Bacillati</taxon>
        <taxon>Actinomycetota</taxon>
        <taxon>Actinomycetes</taxon>
        <taxon>Streptosporangiales</taxon>
        <taxon>Nocardiopsidaceae</taxon>
        <taxon>Marinactinospora</taxon>
    </lineage>
</organism>
<dbReference type="InterPro" id="IPR011991">
    <property type="entry name" value="ArsR-like_HTH"/>
</dbReference>
<keyword evidence="7" id="KW-1185">Reference proteome</keyword>
<dbReference type="PANTHER" id="PTHR33154">
    <property type="entry name" value="TRANSCRIPTIONAL REGULATOR, ARSR FAMILY"/>
    <property type="match status" value="1"/>
</dbReference>